<sequence length="114" mass="12499">MCISLVFISSCLFLNPIIIPFRLLKSDSVVTTPGVVSSGVTLATAAVSAVTQLVSSALTSSIEIERDPAKLCYYSGLFYCSRCLWKDKRTIPSHVFLLNSREPKPVSPLLFRQS</sequence>
<evidence type="ECO:0000313" key="2">
    <source>
        <dbReference type="EMBL" id="VEL19211.1"/>
    </source>
</evidence>
<organism evidence="2 3">
    <name type="scientific">Protopolystoma xenopodis</name>
    <dbReference type="NCBI Taxonomy" id="117903"/>
    <lineage>
        <taxon>Eukaryota</taxon>
        <taxon>Metazoa</taxon>
        <taxon>Spiralia</taxon>
        <taxon>Lophotrochozoa</taxon>
        <taxon>Platyhelminthes</taxon>
        <taxon>Monogenea</taxon>
        <taxon>Polyopisthocotylea</taxon>
        <taxon>Polystomatidea</taxon>
        <taxon>Polystomatidae</taxon>
        <taxon>Protopolystoma</taxon>
    </lineage>
</organism>
<protein>
    <submittedName>
        <fullName evidence="2">Uncharacterized protein</fullName>
    </submittedName>
</protein>
<proteinExistence type="predicted"/>
<dbReference type="OrthoDB" id="1918044at2759"/>
<evidence type="ECO:0000313" key="3">
    <source>
        <dbReference type="Proteomes" id="UP000784294"/>
    </source>
</evidence>
<dbReference type="EMBL" id="CAAALY010040629">
    <property type="protein sequence ID" value="VEL19211.1"/>
    <property type="molecule type" value="Genomic_DNA"/>
</dbReference>
<keyword evidence="3" id="KW-1185">Reference proteome</keyword>
<name>A0A448WSK3_9PLAT</name>
<keyword evidence="1" id="KW-0732">Signal</keyword>
<dbReference type="AlphaFoldDB" id="A0A448WSK3"/>
<feature type="chain" id="PRO_5019281625" evidence="1">
    <location>
        <begin position="17"/>
        <end position="114"/>
    </location>
</feature>
<evidence type="ECO:0000256" key="1">
    <source>
        <dbReference type="SAM" id="SignalP"/>
    </source>
</evidence>
<reference evidence="2" key="1">
    <citation type="submission" date="2018-11" db="EMBL/GenBank/DDBJ databases">
        <authorList>
            <consortium name="Pathogen Informatics"/>
        </authorList>
    </citation>
    <scope>NUCLEOTIDE SEQUENCE</scope>
</reference>
<dbReference type="Proteomes" id="UP000784294">
    <property type="component" value="Unassembled WGS sequence"/>
</dbReference>
<gene>
    <name evidence="2" type="ORF">PXEA_LOCUS12651</name>
</gene>
<feature type="signal peptide" evidence="1">
    <location>
        <begin position="1"/>
        <end position="16"/>
    </location>
</feature>
<comment type="caution">
    <text evidence="2">The sequence shown here is derived from an EMBL/GenBank/DDBJ whole genome shotgun (WGS) entry which is preliminary data.</text>
</comment>
<accession>A0A448WSK3</accession>